<protein>
    <submittedName>
        <fullName evidence="3">Protein ubiquitination</fullName>
    </submittedName>
</protein>
<comment type="caution">
    <text evidence="3">The sequence shown here is derived from an EMBL/GenBank/DDBJ whole genome shotgun (WGS) entry which is preliminary data.</text>
</comment>
<reference evidence="3" key="1">
    <citation type="submission" date="2023-01" db="EMBL/GenBank/DDBJ databases">
        <title>Genome assembly of the deep-sea coral Lophelia pertusa.</title>
        <authorList>
            <person name="Herrera S."/>
            <person name="Cordes E."/>
        </authorList>
    </citation>
    <scope>NUCLEOTIDE SEQUENCE</scope>
    <source>
        <strain evidence="3">USNM1676648</strain>
        <tissue evidence="3">Polyp</tissue>
    </source>
</reference>
<feature type="region of interest" description="Disordered" evidence="1">
    <location>
        <begin position="1"/>
        <end position="23"/>
    </location>
</feature>
<evidence type="ECO:0000313" key="4">
    <source>
        <dbReference type="Proteomes" id="UP001163046"/>
    </source>
</evidence>
<proteinExistence type="predicted"/>
<evidence type="ECO:0000259" key="2">
    <source>
        <dbReference type="Pfam" id="PF14939"/>
    </source>
</evidence>
<dbReference type="OrthoDB" id="5960162at2759"/>
<sequence>MWNVDKLDKCSSSNGKRRGSLQPHLRGNRERLFKKCPQRFCIPLESILDVNGVLRKGHVILGFTKNGRYLISYCLKIDNDDSSPMPRYAYSLHWWQFHQWRPLVQVFTVPLFDEDEIHEDLHLMVAESPDESQIVVYGEIRCFKEDQSHQCYVTVCAGPSPRPCPVCKYAPLGGITARCLKHSFVVNFKYDLLPPFPLFNPSTNLKMEDTVLFNTGDFLMALRVLTTDGHGNNLPEVLKSLNPDRKDHISNTSCSSLGEQASTANPDIGYVSCQCSDTARGDVNVNVPVGRLSAEDMEVRSNRDVSEESSSEIKAEGAQSTCAMHTHFDRRRIVSGFVDGLNQIHGEQRHAHELTKEECVSHSQHFINEQECQEQNYLSSHDSAPTKECCDEGGNLDKTDGFCNISNLPSDSVQTSKSIANTSCGLHTTETSQCTCSHVLDGSLPFVQNNKELSSICNNSPESDCNGNCDLDFPHKGPDTCTSCSRSVPVPVLNNNNLTSSVFKVYTESIHVPSYHEPTDMADDFDMYDGSLPLTVKTRHGRTLQQVF</sequence>
<dbReference type="InterPro" id="IPR032734">
    <property type="entry name" value="DCAF15_WD40"/>
</dbReference>
<evidence type="ECO:0000256" key="1">
    <source>
        <dbReference type="SAM" id="MobiDB-lite"/>
    </source>
</evidence>
<feature type="compositionally biased region" description="Basic and acidic residues" evidence="1">
    <location>
        <begin position="301"/>
        <end position="315"/>
    </location>
</feature>
<dbReference type="Proteomes" id="UP001163046">
    <property type="component" value="Unassembled WGS sequence"/>
</dbReference>
<dbReference type="InterPro" id="IPR038914">
    <property type="entry name" value="DCAF15"/>
</dbReference>
<dbReference type="GO" id="GO:0016567">
    <property type="term" value="P:protein ubiquitination"/>
    <property type="evidence" value="ECO:0007669"/>
    <property type="project" value="InterPro"/>
</dbReference>
<dbReference type="Pfam" id="PF14939">
    <property type="entry name" value="DCAF15_WD40"/>
    <property type="match status" value="1"/>
</dbReference>
<dbReference type="AlphaFoldDB" id="A0A9X0CXG2"/>
<feature type="domain" description="DDB1- and CUL4-associated factor 15 WD40 repeat-containing" evidence="2">
    <location>
        <begin position="29"/>
        <end position="224"/>
    </location>
</feature>
<accession>A0A9X0CXG2</accession>
<name>A0A9X0CXG2_9CNID</name>
<dbReference type="EMBL" id="MU826385">
    <property type="protein sequence ID" value="KAJ7377024.1"/>
    <property type="molecule type" value="Genomic_DNA"/>
</dbReference>
<dbReference type="GO" id="GO:0080008">
    <property type="term" value="C:Cul4-RING E3 ubiquitin ligase complex"/>
    <property type="evidence" value="ECO:0007669"/>
    <property type="project" value="TreeGrafter"/>
</dbReference>
<dbReference type="PANTHER" id="PTHR28541:SF1">
    <property type="entry name" value="DDB1- AND CUL4-ASSOCIATED FACTOR 15"/>
    <property type="match status" value="1"/>
</dbReference>
<organism evidence="3 4">
    <name type="scientific">Desmophyllum pertusum</name>
    <dbReference type="NCBI Taxonomy" id="174260"/>
    <lineage>
        <taxon>Eukaryota</taxon>
        <taxon>Metazoa</taxon>
        <taxon>Cnidaria</taxon>
        <taxon>Anthozoa</taxon>
        <taxon>Hexacorallia</taxon>
        <taxon>Scleractinia</taxon>
        <taxon>Caryophylliina</taxon>
        <taxon>Caryophylliidae</taxon>
        <taxon>Desmophyllum</taxon>
    </lineage>
</organism>
<evidence type="ECO:0000313" key="3">
    <source>
        <dbReference type="EMBL" id="KAJ7377024.1"/>
    </source>
</evidence>
<gene>
    <name evidence="3" type="primary">DCAF15_2</name>
    <name evidence="3" type="ORF">OS493_031298</name>
</gene>
<keyword evidence="4" id="KW-1185">Reference proteome</keyword>
<feature type="region of interest" description="Disordered" evidence="1">
    <location>
        <begin position="301"/>
        <end position="320"/>
    </location>
</feature>
<dbReference type="CDD" id="cd20917">
    <property type="entry name" value="DCAF15-NTD"/>
    <property type="match status" value="1"/>
</dbReference>
<dbReference type="PANTHER" id="PTHR28541">
    <property type="entry name" value="DDB1- AND CUL4-ASSOCIATED FACTOR 15"/>
    <property type="match status" value="1"/>
</dbReference>